<feature type="domain" description="Ubiquitin-like" evidence="2">
    <location>
        <begin position="16"/>
        <end position="79"/>
    </location>
</feature>
<sequence length="270" mass="28980">MKFIGCVLARTPLQNLQVTLRGNKYSVNDVETVSDLKSKMKEASGNTKEHHVLFGGKRLSSSTLLSEAGVEDGATLNMVPVLNKKKNKEKSTSASVPDGVSTTASTTSTDETTNAMKDYLAKSGVDTSKIDELMKQMGGGAGGDGKMPDMNESLEMMNNMMSSPIFQEYMNDPEMLEQSRQMILNNPMLKNMMAGMPGMSDILEDPVAWREAMQAAANLYKNMDPEQLKSMMNGAMPPGMGGMGGMGGGLFDGNNMNSAASAALDELDED</sequence>
<name>A0A7S2YHC7_9STRA</name>
<proteinExistence type="predicted"/>
<dbReference type="Pfam" id="PF00240">
    <property type="entry name" value="ubiquitin"/>
    <property type="match status" value="1"/>
</dbReference>
<dbReference type="GO" id="GO:0031593">
    <property type="term" value="F:polyubiquitin modification-dependent protein binding"/>
    <property type="evidence" value="ECO:0007669"/>
    <property type="project" value="TreeGrafter"/>
</dbReference>
<evidence type="ECO:0000256" key="1">
    <source>
        <dbReference type="SAM" id="MobiDB-lite"/>
    </source>
</evidence>
<evidence type="ECO:0000313" key="3">
    <source>
        <dbReference type="EMBL" id="CAD9976974.1"/>
    </source>
</evidence>
<dbReference type="Gene3D" id="3.10.20.90">
    <property type="entry name" value="Phosphatidylinositol 3-kinase Catalytic Subunit, Chain A, domain 1"/>
    <property type="match status" value="1"/>
</dbReference>
<dbReference type="AlphaFoldDB" id="A0A7S2YHC7"/>
<dbReference type="PROSITE" id="PS50053">
    <property type="entry name" value="UBIQUITIN_2"/>
    <property type="match status" value="1"/>
</dbReference>
<dbReference type="EMBL" id="HBHT01025467">
    <property type="protein sequence ID" value="CAD9976974.1"/>
    <property type="molecule type" value="Transcribed_RNA"/>
</dbReference>
<dbReference type="InterPro" id="IPR015496">
    <property type="entry name" value="Ubiquilin"/>
</dbReference>
<dbReference type="InterPro" id="IPR000626">
    <property type="entry name" value="Ubiquitin-like_dom"/>
</dbReference>
<accession>A0A7S2YHC7</accession>
<dbReference type="GO" id="GO:0006511">
    <property type="term" value="P:ubiquitin-dependent protein catabolic process"/>
    <property type="evidence" value="ECO:0007669"/>
    <property type="project" value="TreeGrafter"/>
</dbReference>
<feature type="region of interest" description="Disordered" evidence="1">
    <location>
        <begin position="86"/>
        <end position="109"/>
    </location>
</feature>
<dbReference type="InterPro" id="IPR029071">
    <property type="entry name" value="Ubiquitin-like_domsf"/>
</dbReference>
<dbReference type="PANTHER" id="PTHR10677:SF3">
    <property type="entry name" value="FI07626P-RELATED"/>
    <property type="match status" value="1"/>
</dbReference>
<protein>
    <recommendedName>
        <fullName evidence="2">Ubiquitin-like domain-containing protein</fullName>
    </recommendedName>
</protein>
<dbReference type="PANTHER" id="PTHR10677">
    <property type="entry name" value="UBIQUILIN"/>
    <property type="match status" value="1"/>
</dbReference>
<dbReference type="Pfam" id="PF23195">
    <property type="entry name" value="UBQLN1"/>
    <property type="match status" value="1"/>
</dbReference>
<evidence type="ECO:0000259" key="2">
    <source>
        <dbReference type="PROSITE" id="PS50053"/>
    </source>
</evidence>
<dbReference type="GO" id="GO:0005829">
    <property type="term" value="C:cytosol"/>
    <property type="evidence" value="ECO:0007669"/>
    <property type="project" value="TreeGrafter"/>
</dbReference>
<dbReference type="CDD" id="cd17039">
    <property type="entry name" value="Ubl_ubiquitin_like"/>
    <property type="match status" value="1"/>
</dbReference>
<gene>
    <name evidence="3" type="ORF">APAL1065_LOCUS17097</name>
</gene>
<organism evidence="3">
    <name type="scientific">Entomoneis paludosa</name>
    <dbReference type="NCBI Taxonomy" id="265537"/>
    <lineage>
        <taxon>Eukaryota</taxon>
        <taxon>Sar</taxon>
        <taxon>Stramenopiles</taxon>
        <taxon>Ochrophyta</taxon>
        <taxon>Bacillariophyta</taxon>
        <taxon>Bacillariophyceae</taxon>
        <taxon>Bacillariophycidae</taxon>
        <taxon>Entomoneidaceae</taxon>
        <taxon>Entomoneis</taxon>
    </lineage>
</organism>
<dbReference type="SUPFAM" id="SSF54236">
    <property type="entry name" value="Ubiquitin-like"/>
    <property type="match status" value="1"/>
</dbReference>
<reference evidence="3" key="1">
    <citation type="submission" date="2021-01" db="EMBL/GenBank/DDBJ databases">
        <authorList>
            <person name="Corre E."/>
            <person name="Pelletier E."/>
            <person name="Niang G."/>
            <person name="Scheremetjew M."/>
            <person name="Finn R."/>
            <person name="Kale V."/>
            <person name="Holt S."/>
            <person name="Cochrane G."/>
            <person name="Meng A."/>
            <person name="Brown T."/>
            <person name="Cohen L."/>
        </authorList>
    </citation>
    <scope>NUCLEOTIDE SEQUENCE</scope>
    <source>
        <strain evidence="3">CCMP125</strain>
    </source>
</reference>